<dbReference type="Pfam" id="PF15598">
    <property type="entry name" value="Imm61"/>
    <property type="match status" value="1"/>
</dbReference>
<dbReference type="InterPro" id="IPR028953">
    <property type="entry name" value="Imm_IFT-like"/>
</dbReference>
<dbReference type="Proteomes" id="UP000237983">
    <property type="component" value="Unassembled WGS sequence"/>
</dbReference>
<sequence length="168" mass="18571">MSPEKTNDQRLMEMGARVADWLEPLGYSSSESSSGGCVVANLGGETRFYVREGADDYVVTSATRSGSEEFEVACRTIEDSEKFLVAQFGGALRYQVRRDAPPFDVPWRPSEFAVGFTLRANEKGQGVLEENGLYWATFPIFESSPGAVGFSHYAHVSVDHLMNMFMTS</sequence>
<dbReference type="RefSeq" id="WP_146134329.1">
    <property type="nucleotide sequence ID" value="NZ_PVTL01000003.1"/>
</dbReference>
<comment type="caution">
    <text evidence="1">The sequence shown here is derived from an EMBL/GenBank/DDBJ whole genome shotgun (WGS) entry which is preliminary data.</text>
</comment>
<organism evidence="1 2">
    <name type="scientific">Glaciihabitans tibetensis</name>
    <dbReference type="NCBI Taxonomy" id="1266600"/>
    <lineage>
        <taxon>Bacteria</taxon>
        <taxon>Bacillati</taxon>
        <taxon>Actinomycetota</taxon>
        <taxon>Actinomycetes</taxon>
        <taxon>Micrococcales</taxon>
        <taxon>Microbacteriaceae</taxon>
        <taxon>Glaciihabitans</taxon>
    </lineage>
</organism>
<dbReference type="EMBL" id="PVTL01000003">
    <property type="protein sequence ID" value="PRY68840.1"/>
    <property type="molecule type" value="Genomic_DNA"/>
</dbReference>
<evidence type="ECO:0000313" key="2">
    <source>
        <dbReference type="Proteomes" id="UP000237983"/>
    </source>
</evidence>
<gene>
    <name evidence="1" type="ORF">B0I08_10345</name>
</gene>
<keyword evidence="2" id="KW-1185">Reference proteome</keyword>
<dbReference type="AlphaFoldDB" id="A0A2T0VF60"/>
<accession>A0A2T0VF60</accession>
<reference evidence="1 2" key="1">
    <citation type="submission" date="2018-03" db="EMBL/GenBank/DDBJ databases">
        <title>Genomic Encyclopedia of Type Strains, Phase III (KMG-III): the genomes of soil and plant-associated and newly described type strains.</title>
        <authorList>
            <person name="Whitman W."/>
        </authorList>
    </citation>
    <scope>NUCLEOTIDE SEQUENCE [LARGE SCALE GENOMIC DNA]</scope>
    <source>
        <strain evidence="1 2">CGMCC 1.12484</strain>
    </source>
</reference>
<proteinExistence type="predicted"/>
<protein>
    <submittedName>
        <fullName evidence="1">Immunity protein 61 of polymorphic toxin system</fullName>
    </submittedName>
</protein>
<name>A0A2T0VF60_9MICO</name>
<evidence type="ECO:0000313" key="1">
    <source>
        <dbReference type="EMBL" id="PRY68840.1"/>
    </source>
</evidence>